<dbReference type="GeneID" id="94551692"/>
<feature type="coiled-coil region" evidence="1">
    <location>
        <begin position="46"/>
        <end position="94"/>
    </location>
</feature>
<evidence type="ECO:0000256" key="2">
    <source>
        <dbReference type="SAM" id="Phobius"/>
    </source>
</evidence>
<dbReference type="AlphaFoldDB" id="A0A6G7WEB9"/>
<dbReference type="KEGG" id="jpo:G7058_00290"/>
<evidence type="ECO:0000313" key="3">
    <source>
        <dbReference type="EMBL" id="QIK50635.1"/>
    </source>
</evidence>
<protein>
    <submittedName>
        <fullName evidence="3">Uncharacterized protein</fullName>
    </submittedName>
</protein>
<keyword evidence="4" id="KW-1185">Reference proteome</keyword>
<accession>A0A6G7WEB9</accession>
<keyword evidence="2" id="KW-1133">Transmembrane helix</keyword>
<keyword evidence="2" id="KW-0472">Membrane</keyword>
<evidence type="ECO:0000313" key="4">
    <source>
        <dbReference type="Proteomes" id="UP000501830"/>
    </source>
</evidence>
<proteinExistence type="predicted"/>
<reference evidence="3 4" key="1">
    <citation type="journal article" date="2017" name="Int. J. Syst. Evol. Microbiol.">
        <title>Jeotgalibaca porci sp. nov. and Jeotgalibaca arthritidis sp. nov., isolated from pigs, and emended description of the genus Jeotgalibaca.</title>
        <authorList>
            <person name="Zamora L."/>
            <person name="Perez-Sancho M."/>
            <person name="Dominguez L."/>
            <person name="Fernandez-Garayzabal J.F."/>
            <person name="Vela A.I."/>
        </authorList>
    </citation>
    <scope>NUCLEOTIDE SEQUENCE [LARGE SCALE GENOMIC DNA]</scope>
    <source>
        <strain evidence="3 4">CCUG 69148</strain>
    </source>
</reference>
<keyword evidence="2" id="KW-0812">Transmembrane</keyword>
<dbReference type="Proteomes" id="UP000501830">
    <property type="component" value="Chromosome"/>
</dbReference>
<dbReference type="EMBL" id="CP049889">
    <property type="protein sequence ID" value="QIK50635.1"/>
    <property type="molecule type" value="Genomic_DNA"/>
</dbReference>
<name>A0A6G7WEB9_9LACT</name>
<keyword evidence="1" id="KW-0175">Coiled coil</keyword>
<evidence type="ECO:0000256" key="1">
    <source>
        <dbReference type="SAM" id="Coils"/>
    </source>
</evidence>
<dbReference type="RefSeq" id="WP_166061678.1">
    <property type="nucleotide sequence ID" value="NZ_CP049889.1"/>
</dbReference>
<gene>
    <name evidence="3" type="ORF">G7058_00290</name>
</gene>
<organism evidence="3 4">
    <name type="scientific">Jeotgalibaca porci</name>
    <dbReference type="NCBI Taxonomy" id="1868793"/>
    <lineage>
        <taxon>Bacteria</taxon>
        <taxon>Bacillati</taxon>
        <taxon>Bacillota</taxon>
        <taxon>Bacilli</taxon>
        <taxon>Lactobacillales</taxon>
        <taxon>Carnobacteriaceae</taxon>
        <taxon>Jeotgalibaca</taxon>
    </lineage>
</organism>
<sequence length="95" mass="11170">MDLNNGSQPIWVVVIGLFLTYSLPKIVELIVKRFGEPKINIDTANIQNTLMLYDKLSEKHQTLEKKYEALEERYERLKDEFDDLEKENERLKGGI</sequence>
<feature type="transmembrane region" description="Helical" evidence="2">
    <location>
        <begin position="6"/>
        <end position="23"/>
    </location>
</feature>